<dbReference type="NCBIfam" id="TIGR00639">
    <property type="entry name" value="PurN"/>
    <property type="match status" value="1"/>
</dbReference>
<comment type="pathway">
    <text evidence="1 6">Purine metabolism; IMP biosynthesis via de novo pathway; N(2)-formyl-N(1)-(5-phospho-D-ribosyl)glycinamide from N(1)-(5-phospho-D-ribosyl)glycinamide (10-formyl THF route): step 1/1.</text>
</comment>
<sequence length="188" mass="20631">MRKVKAAVFASGTGSNFQAIMEAGPMPCEIAVLVCDQPEAPVIEKAEAFGVPVFSFRAKNYASKEHYEREIVSRLEELGVEWIFLAGYMRICGPTLLQAYTDRMINIHPSLLPAFPGKDAIGQAFQANVEATGVTVHYVDEGIDTGPIIAQQEVPVMPDDSEGTLKKRIQAVEHQLYPAAIKELILIK</sequence>
<feature type="binding site" evidence="6">
    <location>
        <begin position="14"/>
        <end position="16"/>
    </location>
    <ligand>
        <name>N(1)-(5-phospho-beta-D-ribosyl)glycinamide</name>
        <dbReference type="ChEBI" id="CHEBI:143788"/>
    </ligand>
</feature>
<evidence type="ECO:0000256" key="5">
    <source>
        <dbReference type="ARBA" id="ARBA00047664"/>
    </source>
</evidence>
<comment type="caution">
    <text evidence="6">Lacks conserved residue(s) required for the propagation of feature annotation.</text>
</comment>
<dbReference type="RefSeq" id="WP_390268890.1">
    <property type="nucleotide sequence ID" value="NZ_JBHRSA010000012.1"/>
</dbReference>
<comment type="caution">
    <text evidence="8">The sequence shown here is derived from an EMBL/GenBank/DDBJ whole genome shotgun (WGS) entry which is preliminary data.</text>
</comment>
<dbReference type="SUPFAM" id="SSF53328">
    <property type="entry name" value="Formyltransferase"/>
    <property type="match status" value="1"/>
</dbReference>
<feature type="site" description="Raises pKa of active site His" evidence="6">
    <location>
        <position position="144"/>
    </location>
</feature>
<dbReference type="PANTHER" id="PTHR43369">
    <property type="entry name" value="PHOSPHORIBOSYLGLYCINAMIDE FORMYLTRANSFERASE"/>
    <property type="match status" value="1"/>
</dbReference>
<dbReference type="InterPro" id="IPR036477">
    <property type="entry name" value="Formyl_transf_N_sf"/>
</dbReference>
<protein>
    <recommendedName>
        <fullName evidence="6">Phosphoribosylglycinamide formyltransferase</fullName>
        <ecNumber evidence="6">2.1.2.2</ecNumber>
    </recommendedName>
    <alternativeName>
        <fullName evidence="6">5'-phosphoribosylglycinamide transformylase</fullName>
    </alternativeName>
    <alternativeName>
        <fullName evidence="6">GAR transformylase</fullName>
        <shortName evidence="6">GART</shortName>
    </alternativeName>
</protein>
<feature type="binding site" evidence="6">
    <location>
        <position position="106"/>
    </location>
    <ligand>
        <name>(6R)-10-formyltetrahydrofolate</name>
        <dbReference type="ChEBI" id="CHEBI:195366"/>
    </ligand>
</feature>
<evidence type="ECO:0000256" key="6">
    <source>
        <dbReference type="HAMAP-Rule" id="MF_01930"/>
    </source>
</evidence>
<comment type="similarity">
    <text evidence="4 6">Belongs to the GART family.</text>
</comment>
<feature type="active site" description="Proton donor" evidence="6">
    <location>
        <position position="108"/>
    </location>
</feature>
<dbReference type="InterPro" id="IPR004607">
    <property type="entry name" value="GART"/>
</dbReference>
<feature type="binding site" evidence="6">
    <location>
        <position position="64"/>
    </location>
    <ligand>
        <name>(6R)-10-formyltetrahydrofolate</name>
        <dbReference type="ChEBI" id="CHEBI:195366"/>
    </ligand>
</feature>
<keyword evidence="9" id="KW-1185">Reference proteome</keyword>
<name>A0ABV7CSR4_9BACI</name>
<dbReference type="EC" id="2.1.2.2" evidence="6"/>
<dbReference type="InterPro" id="IPR002376">
    <property type="entry name" value="Formyl_transf_N"/>
</dbReference>
<evidence type="ECO:0000313" key="8">
    <source>
        <dbReference type="EMBL" id="MFC3039444.1"/>
    </source>
</evidence>
<keyword evidence="2 6" id="KW-0808">Transferase</keyword>
<feature type="domain" description="Formyl transferase N-terminal" evidence="7">
    <location>
        <begin position="5"/>
        <end position="181"/>
    </location>
</feature>
<comment type="catalytic activity">
    <reaction evidence="5 6">
        <text>N(1)-(5-phospho-beta-D-ribosyl)glycinamide + (6R)-10-formyltetrahydrofolate = N(2)-formyl-N(1)-(5-phospho-beta-D-ribosyl)glycinamide + (6S)-5,6,7,8-tetrahydrofolate + H(+)</text>
        <dbReference type="Rhea" id="RHEA:15053"/>
        <dbReference type="ChEBI" id="CHEBI:15378"/>
        <dbReference type="ChEBI" id="CHEBI:57453"/>
        <dbReference type="ChEBI" id="CHEBI:143788"/>
        <dbReference type="ChEBI" id="CHEBI:147286"/>
        <dbReference type="ChEBI" id="CHEBI:195366"/>
        <dbReference type="EC" id="2.1.2.2"/>
    </reaction>
</comment>
<evidence type="ECO:0000256" key="2">
    <source>
        <dbReference type="ARBA" id="ARBA00022679"/>
    </source>
</evidence>
<dbReference type="Pfam" id="PF00551">
    <property type="entry name" value="Formyl_trans_N"/>
    <property type="match status" value="1"/>
</dbReference>
<evidence type="ECO:0000256" key="3">
    <source>
        <dbReference type="ARBA" id="ARBA00022755"/>
    </source>
</evidence>
<dbReference type="EMBL" id="JBHRSA010000012">
    <property type="protein sequence ID" value="MFC3039444.1"/>
    <property type="molecule type" value="Genomic_DNA"/>
</dbReference>
<organism evidence="8 9">
    <name type="scientific">Virgibacillus xinjiangensis</name>
    <dbReference type="NCBI Taxonomy" id="393090"/>
    <lineage>
        <taxon>Bacteria</taxon>
        <taxon>Bacillati</taxon>
        <taxon>Bacillota</taxon>
        <taxon>Bacilli</taxon>
        <taxon>Bacillales</taxon>
        <taxon>Bacillaceae</taxon>
        <taxon>Virgibacillus</taxon>
    </lineage>
</organism>
<evidence type="ECO:0000256" key="1">
    <source>
        <dbReference type="ARBA" id="ARBA00005054"/>
    </source>
</evidence>
<dbReference type="PROSITE" id="PS00373">
    <property type="entry name" value="GART"/>
    <property type="match status" value="1"/>
</dbReference>
<accession>A0ABV7CSR4</accession>
<dbReference type="CDD" id="cd08645">
    <property type="entry name" value="FMT_core_GART"/>
    <property type="match status" value="1"/>
</dbReference>
<keyword evidence="3 6" id="KW-0658">Purine biosynthesis</keyword>
<gene>
    <name evidence="6 8" type="primary">purN</name>
    <name evidence="8" type="ORF">ACFOGI_04210</name>
</gene>
<dbReference type="Proteomes" id="UP001595279">
    <property type="component" value="Unassembled WGS sequence"/>
</dbReference>
<comment type="function">
    <text evidence="6">Catalyzes the transfer of a formyl group from 10-formyltetrahydrofolate to 5-phospho-ribosyl-glycinamide (GAR), producing 5-phospho-ribosyl-N-formylglycinamide (FGAR) and tetrahydrofolate.</text>
</comment>
<dbReference type="Gene3D" id="3.40.50.170">
    <property type="entry name" value="Formyl transferase, N-terminal domain"/>
    <property type="match status" value="1"/>
</dbReference>
<evidence type="ECO:0000313" key="9">
    <source>
        <dbReference type="Proteomes" id="UP001595279"/>
    </source>
</evidence>
<evidence type="ECO:0000259" key="7">
    <source>
        <dbReference type="Pfam" id="PF00551"/>
    </source>
</evidence>
<reference evidence="9" key="1">
    <citation type="journal article" date="2019" name="Int. J. Syst. Evol. Microbiol.">
        <title>The Global Catalogue of Microorganisms (GCM) 10K type strain sequencing project: providing services to taxonomists for standard genome sequencing and annotation.</title>
        <authorList>
            <consortium name="The Broad Institute Genomics Platform"/>
            <consortium name="The Broad Institute Genome Sequencing Center for Infectious Disease"/>
            <person name="Wu L."/>
            <person name="Ma J."/>
        </authorList>
    </citation>
    <scope>NUCLEOTIDE SEQUENCE [LARGE SCALE GENOMIC DNA]</scope>
    <source>
        <strain evidence="9">KCTC 13128</strain>
    </source>
</reference>
<dbReference type="InterPro" id="IPR001555">
    <property type="entry name" value="GART_AS"/>
</dbReference>
<evidence type="ECO:0000256" key="4">
    <source>
        <dbReference type="ARBA" id="ARBA00038440"/>
    </source>
</evidence>
<dbReference type="HAMAP" id="MF_01930">
    <property type="entry name" value="PurN"/>
    <property type="match status" value="1"/>
</dbReference>
<dbReference type="PANTHER" id="PTHR43369:SF2">
    <property type="entry name" value="PHOSPHORIBOSYLGLYCINAMIDE FORMYLTRANSFERASE"/>
    <property type="match status" value="1"/>
</dbReference>
<dbReference type="GO" id="GO:0004644">
    <property type="term" value="F:phosphoribosylglycinamide formyltransferase activity"/>
    <property type="evidence" value="ECO:0007669"/>
    <property type="project" value="UniProtKB-EC"/>
</dbReference>
<proteinExistence type="inferred from homology"/>